<accession>A0A917RWT4</accession>
<dbReference type="InterPro" id="IPR001126">
    <property type="entry name" value="UmuC"/>
</dbReference>
<dbReference type="PANTHER" id="PTHR11076">
    <property type="entry name" value="DNA REPAIR POLYMERASE UMUC / TRANSFERASE FAMILY MEMBER"/>
    <property type="match status" value="1"/>
</dbReference>
<dbReference type="InterPro" id="IPR053848">
    <property type="entry name" value="IMS_HHH_1"/>
</dbReference>
<proteinExistence type="inferred from homology"/>
<keyword evidence="13" id="KW-0515">Mutator protein</keyword>
<evidence type="ECO:0000256" key="8">
    <source>
        <dbReference type="ARBA" id="ARBA00022763"/>
    </source>
</evidence>
<keyword evidence="13" id="KW-0239">DNA-directed DNA polymerase</keyword>
<organism evidence="15 16">
    <name type="scientific">Sporolactobacillus putidus</name>
    <dbReference type="NCBI Taxonomy" id="492735"/>
    <lineage>
        <taxon>Bacteria</taxon>
        <taxon>Bacillati</taxon>
        <taxon>Bacillota</taxon>
        <taxon>Bacilli</taxon>
        <taxon>Bacillales</taxon>
        <taxon>Sporolactobacillaceae</taxon>
        <taxon>Sporolactobacillus</taxon>
    </lineage>
</organism>
<dbReference type="InterPro" id="IPR036775">
    <property type="entry name" value="DNA_pol_Y-fam_lit_finger_sf"/>
</dbReference>
<dbReference type="GO" id="GO:0009432">
    <property type="term" value="P:SOS response"/>
    <property type="evidence" value="ECO:0007669"/>
    <property type="project" value="TreeGrafter"/>
</dbReference>
<sequence>MDRVIFLVDMQTFYASCEKADHPEFKNKPLIVAGDPEQRSGIVLAACPLAKDFGVTTAEPLGQALKKCPHAVIRRPRMQHYIDVSVQVTRLLEQFTDLVEPYSVDEQFVDVTGSLHFYKSPFAMAEHIQQSIADEAGVFARIGIGPNKVLAKMACDHFGKHNVSGIFELNRDNLEQLLWPLPIGELLGVGHRMEQHLLGMGIRRIGHLANFPIDLLRKRWGVNGELLWMTARGIDTSPVSPGTFSEQKAIGHHMTLPYDYAKIKDIRVILLELSEEVAYRARAKKYRGHVVSVGVSGVFERHTGFHRQIKLPFATNFGMDIYRAADRLFTESWDRQPVRSAAVTLSALQPADSYQLDLFARLEEKEKLSAAVDTIYRRYGKTAIFRGSSLMPSSQLQARANKIGGHYKG</sequence>
<comment type="cofactor">
    <cofactor evidence="13">
        <name>Mg(2+)</name>
        <dbReference type="ChEBI" id="CHEBI:18420"/>
    </cofactor>
    <text evidence="13">Binds 2 magnesium ions per subunit.</text>
</comment>
<evidence type="ECO:0000259" key="14">
    <source>
        <dbReference type="PROSITE" id="PS50173"/>
    </source>
</evidence>
<dbReference type="Proteomes" id="UP000654670">
    <property type="component" value="Unassembled WGS sequence"/>
</dbReference>
<comment type="function">
    <text evidence="13">Poorly processive, error-prone DNA polymerase involved in untargeted mutagenesis. Copies undamaged DNA at stalled replication forks, which arise in vivo from mismatched or misaligned primer ends. These misaligned primers can be extended by PolIV. Exhibits no 3'-5' exonuclease (proofreading) activity. May be involved in translesional synthesis, in conjunction with the beta clamp from PolIII.</text>
</comment>
<feature type="site" description="Substrate discrimination" evidence="13">
    <location>
        <position position="14"/>
    </location>
</feature>
<comment type="subcellular location">
    <subcellularLocation>
        <location evidence="1 13">Cytoplasm</location>
    </subcellularLocation>
</comment>
<dbReference type="InterPro" id="IPR050116">
    <property type="entry name" value="DNA_polymerase-Y"/>
</dbReference>
<dbReference type="GO" id="GO:0003684">
    <property type="term" value="F:damaged DNA binding"/>
    <property type="evidence" value="ECO:0007669"/>
    <property type="project" value="InterPro"/>
</dbReference>
<dbReference type="InterPro" id="IPR017961">
    <property type="entry name" value="DNA_pol_Y-fam_little_finger"/>
</dbReference>
<keyword evidence="11 13" id="KW-0234">DNA repair</keyword>
<dbReference type="GO" id="GO:0006261">
    <property type="term" value="P:DNA-templated DNA replication"/>
    <property type="evidence" value="ECO:0007669"/>
    <property type="project" value="UniProtKB-UniRule"/>
</dbReference>
<comment type="similarity">
    <text evidence="2 13">Belongs to the DNA polymerase type-Y family.</text>
</comment>
<feature type="active site" evidence="13">
    <location>
        <position position="106"/>
    </location>
</feature>
<feature type="domain" description="UmuC" evidence="14">
    <location>
        <begin position="5"/>
        <end position="190"/>
    </location>
</feature>
<evidence type="ECO:0000256" key="6">
    <source>
        <dbReference type="ARBA" id="ARBA00022705"/>
    </source>
</evidence>
<dbReference type="GO" id="GO:0042276">
    <property type="term" value="P:error-prone translesion synthesis"/>
    <property type="evidence" value="ECO:0007669"/>
    <property type="project" value="TreeGrafter"/>
</dbReference>
<keyword evidence="6 13" id="KW-0235">DNA replication</keyword>
<comment type="subunit">
    <text evidence="13">Monomer.</text>
</comment>
<dbReference type="InterPro" id="IPR043502">
    <property type="entry name" value="DNA/RNA_pol_sf"/>
</dbReference>
<keyword evidence="9 13" id="KW-0460">Magnesium</keyword>
<evidence type="ECO:0000256" key="13">
    <source>
        <dbReference type="HAMAP-Rule" id="MF_01113"/>
    </source>
</evidence>
<dbReference type="Pfam" id="PF00817">
    <property type="entry name" value="IMS"/>
    <property type="match status" value="1"/>
</dbReference>
<comment type="caution">
    <text evidence="15">The sequence shown here is derived from an EMBL/GenBank/DDBJ whole genome shotgun (WGS) entry which is preliminary data.</text>
</comment>
<dbReference type="GO" id="GO:0000287">
    <property type="term" value="F:magnesium ion binding"/>
    <property type="evidence" value="ECO:0007669"/>
    <property type="project" value="UniProtKB-UniRule"/>
</dbReference>
<name>A0A917RWT4_9BACL</name>
<feature type="binding site" evidence="13">
    <location>
        <position position="9"/>
    </location>
    <ligand>
        <name>Mg(2+)</name>
        <dbReference type="ChEBI" id="CHEBI:18420"/>
    </ligand>
</feature>
<gene>
    <name evidence="15" type="primary">dinB2</name>
    <name evidence="13" type="synonym">dinB</name>
    <name evidence="15" type="ORF">GCM10007968_01640</name>
</gene>
<dbReference type="Gene3D" id="3.30.70.270">
    <property type="match status" value="1"/>
</dbReference>
<dbReference type="Pfam" id="PF21999">
    <property type="entry name" value="IMS_HHH_1"/>
    <property type="match status" value="1"/>
</dbReference>
<dbReference type="Gene3D" id="3.40.1170.60">
    <property type="match status" value="1"/>
</dbReference>
<dbReference type="RefSeq" id="WP_188800870.1">
    <property type="nucleotide sequence ID" value="NZ_BMOK01000001.1"/>
</dbReference>
<dbReference type="Gene3D" id="3.30.1490.100">
    <property type="entry name" value="DNA polymerase, Y-family, little finger domain"/>
    <property type="match status" value="1"/>
</dbReference>
<keyword evidence="16" id="KW-1185">Reference proteome</keyword>
<feature type="binding site" evidence="13">
    <location>
        <position position="105"/>
    </location>
    <ligand>
        <name>Mg(2+)</name>
        <dbReference type="ChEBI" id="CHEBI:18420"/>
    </ligand>
</feature>
<reference evidence="15" key="1">
    <citation type="journal article" date="2014" name="Int. J. Syst. Evol. Microbiol.">
        <title>Complete genome sequence of Corynebacterium casei LMG S-19264T (=DSM 44701T), isolated from a smear-ripened cheese.</title>
        <authorList>
            <consortium name="US DOE Joint Genome Institute (JGI-PGF)"/>
            <person name="Walter F."/>
            <person name="Albersmeier A."/>
            <person name="Kalinowski J."/>
            <person name="Ruckert C."/>
        </authorList>
    </citation>
    <scope>NUCLEOTIDE SEQUENCE</scope>
    <source>
        <strain evidence="15">JCM 15325</strain>
    </source>
</reference>
<dbReference type="PROSITE" id="PS50173">
    <property type="entry name" value="UMUC"/>
    <property type="match status" value="1"/>
</dbReference>
<dbReference type="HAMAP" id="MF_01113">
    <property type="entry name" value="DNApol_IV"/>
    <property type="match status" value="1"/>
</dbReference>
<dbReference type="GO" id="GO:0003887">
    <property type="term" value="F:DNA-directed DNA polymerase activity"/>
    <property type="evidence" value="ECO:0007669"/>
    <property type="project" value="UniProtKB-UniRule"/>
</dbReference>
<dbReference type="EC" id="2.7.7.7" evidence="13"/>
<keyword evidence="5 13" id="KW-0548">Nucleotidyltransferase</keyword>
<dbReference type="SUPFAM" id="SSF56672">
    <property type="entry name" value="DNA/RNA polymerases"/>
    <property type="match status" value="1"/>
</dbReference>
<evidence type="ECO:0000313" key="15">
    <source>
        <dbReference type="EMBL" id="GGL41451.1"/>
    </source>
</evidence>
<evidence type="ECO:0000313" key="16">
    <source>
        <dbReference type="Proteomes" id="UP000654670"/>
    </source>
</evidence>
<dbReference type="SUPFAM" id="SSF100879">
    <property type="entry name" value="Lesion bypass DNA polymerase (Y-family), little finger domain"/>
    <property type="match status" value="1"/>
</dbReference>
<dbReference type="InterPro" id="IPR043128">
    <property type="entry name" value="Rev_trsase/Diguanyl_cyclase"/>
</dbReference>
<keyword evidence="8 13" id="KW-0227">DNA damage</keyword>
<dbReference type="NCBIfam" id="NF002848">
    <property type="entry name" value="PRK03103.1"/>
    <property type="match status" value="1"/>
</dbReference>
<evidence type="ECO:0000256" key="3">
    <source>
        <dbReference type="ARBA" id="ARBA00022490"/>
    </source>
</evidence>
<reference evidence="15" key="2">
    <citation type="submission" date="2020-09" db="EMBL/GenBank/DDBJ databases">
        <authorList>
            <person name="Sun Q."/>
            <person name="Ohkuma M."/>
        </authorList>
    </citation>
    <scope>NUCLEOTIDE SEQUENCE</scope>
    <source>
        <strain evidence="15">JCM 15325</strain>
    </source>
</reference>
<keyword evidence="4 13" id="KW-0808">Transferase</keyword>
<dbReference type="CDD" id="cd03586">
    <property type="entry name" value="PolY_Pol_IV_kappa"/>
    <property type="match status" value="1"/>
</dbReference>
<keyword evidence="7 13" id="KW-0479">Metal-binding</keyword>
<dbReference type="AlphaFoldDB" id="A0A917RWT4"/>
<dbReference type="PANTHER" id="PTHR11076:SF35">
    <property type="entry name" value="DNA REPAIR PROTEIN HOMOLOG YOBH"/>
    <property type="match status" value="1"/>
</dbReference>
<protein>
    <recommendedName>
        <fullName evidence="13">DNA polymerase IV</fullName>
        <shortName evidence="13">Pol IV</shortName>
        <ecNumber evidence="13">2.7.7.7</ecNumber>
    </recommendedName>
</protein>
<dbReference type="EMBL" id="BMOK01000001">
    <property type="protein sequence ID" value="GGL41451.1"/>
    <property type="molecule type" value="Genomic_DNA"/>
</dbReference>
<dbReference type="InterPro" id="IPR022880">
    <property type="entry name" value="DNApol_IV"/>
</dbReference>
<keyword evidence="10 13" id="KW-0238">DNA-binding</keyword>
<keyword evidence="3 13" id="KW-0963">Cytoplasm</keyword>
<dbReference type="Gene3D" id="1.10.150.20">
    <property type="entry name" value="5' to 3' exonuclease, C-terminal subdomain"/>
    <property type="match status" value="1"/>
</dbReference>
<evidence type="ECO:0000256" key="5">
    <source>
        <dbReference type="ARBA" id="ARBA00022695"/>
    </source>
</evidence>
<evidence type="ECO:0000256" key="4">
    <source>
        <dbReference type="ARBA" id="ARBA00022679"/>
    </source>
</evidence>
<dbReference type="GO" id="GO:0005829">
    <property type="term" value="C:cytosol"/>
    <property type="evidence" value="ECO:0007669"/>
    <property type="project" value="TreeGrafter"/>
</dbReference>
<dbReference type="Pfam" id="PF11799">
    <property type="entry name" value="IMS_C"/>
    <property type="match status" value="1"/>
</dbReference>
<comment type="catalytic activity">
    <reaction evidence="12 13">
        <text>DNA(n) + a 2'-deoxyribonucleoside 5'-triphosphate = DNA(n+1) + diphosphate</text>
        <dbReference type="Rhea" id="RHEA:22508"/>
        <dbReference type="Rhea" id="RHEA-COMP:17339"/>
        <dbReference type="Rhea" id="RHEA-COMP:17340"/>
        <dbReference type="ChEBI" id="CHEBI:33019"/>
        <dbReference type="ChEBI" id="CHEBI:61560"/>
        <dbReference type="ChEBI" id="CHEBI:173112"/>
        <dbReference type="EC" id="2.7.7.7"/>
    </reaction>
</comment>
<dbReference type="GO" id="GO:0006281">
    <property type="term" value="P:DNA repair"/>
    <property type="evidence" value="ECO:0007669"/>
    <property type="project" value="UniProtKB-UniRule"/>
</dbReference>
<evidence type="ECO:0000256" key="7">
    <source>
        <dbReference type="ARBA" id="ARBA00022723"/>
    </source>
</evidence>
<evidence type="ECO:0000256" key="12">
    <source>
        <dbReference type="ARBA" id="ARBA00049244"/>
    </source>
</evidence>
<evidence type="ECO:0000256" key="9">
    <source>
        <dbReference type="ARBA" id="ARBA00022842"/>
    </source>
</evidence>
<evidence type="ECO:0000256" key="1">
    <source>
        <dbReference type="ARBA" id="ARBA00004496"/>
    </source>
</evidence>
<evidence type="ECO:0000256" key="2">
    <source>
        <dbReference type="ARBA" id="ARBA00010945"/>
    </source>
</evidence>
<evidence type="ECO:0000256" key="10">
    <source>
        <dbReference type="ARBA" id="ARBA00023125"/>
    </source>
</evidence>
<evidence type="ECO:0000256" key="11">
    <source>
        <dbReference type="ARBA" id="ARBA00023204"/>
    </source>
</evidence>